<dbReference type="Proteomes" id="UP000290287">
    <property type="component" value="Unassembled WGS sequence"/>
</dbReference>
<dbReference type="InterPro" id="IPR021307">
    <property type="entry name" value="DUF2884"/>
</dbReference>
<organism evidence="2 3">
    <name type="scientific">Veronia nyctiphanis</name>
    <dbReference type="NCBI Taxonomy" id="1278244"/>
    <lineage>
        <taxon>Bacteria</taxon>
        <taxon>Pseudomonadati</taxon>
        <taxon>Pseudomonadota</taxon>
        <taxon>Gammaproteobacteria</taxon>
        <taxon>Vibrionales</taxon>
        <taxon>Vibrionaceae</taxon>
        <taxon>Veronia</taxon>
    </lineage>
</organism>
<protein>
    <recommendedName>
        <fullName evidence="4">DUF2884 family protein</fullName>
    </recommendedName>
</protein>
<feature type="signal peptide" evidence="1">
    <location>
        <begin position="1"/>
        <end position="22"/>
    </location>
</feature>
<name>A0A4Q0YN93_9GAMM</name>
<evidence type="ECO:0008006" key="4">
    <source>
        <dbReference type="Google" id="ProtNLM"/>
    </source>
</evidence>
<dbReference type="RefSeq" id="WP_129123172.1">
    <property type="nucleotide sequence ID" value="NZ_PEIB01000023.1"/>
</dbReference>
<dbReference type="Pfam" id="PF11101">
    <property type="entry name" value="DUF2884"/>
    <property type="match status" value="1"/>
</dbReference>
<proteinExistence type="predicted"/>
<gene>
    <name evidence="2" type="ORF">CS022_16400</name>
</gene>
<dbReference type="AlphaFoldDB" id="A0A4Q0YN93"/>
<keyword evidence="1" id="KW-0732">Signal</keyword>
<sequence length="253" mass="29202">MKLRLLLALGCAFTIAPLSAMAENTKCTPTLHNDIAIKDDTVISRSEHGEFIIEKDGSLFMTVHPVKLSEEQKASLKIYNQTVRDDLPYMGQGLLEEIQTSWLALDEVLENQLGKRSILRNELGHFHIYLQKSFYSAFYAKDKTLRVDHRKLNYVMKEMDMTVPQFITTIPRRGLMDFQRTVITDSSQKLNNMSDEIGRLQSKLRVTISDEKTRSEGFMQDVCARLTVWQQQEEKIQSLIPALKSWKTVTINW</sequence>
<keyword evidence="3" id="KW-1185">Reference proteome</keyword>
<evidence type="ECO:0000313" key="2">
    <source>
        <dbReference type="EMBL" id="RXJ72286.1"/>
    </source>
</evidence>
<dbReference type="OrthoDB" id="5915569at2"/>
<reference evidence="2 3" key="1">
    <citation type="submission" date="2017-10" db="EMBL/GenBank/DDBJ databases">
        <title>Nyctiphanis sp. nov., isolated from the stomach of the euphausiid Nyctiphanes simplex (Hansen, 1911) in the Gulf of California.</title>
        <authorList>
            <person name="Gomez-Gil B."/>
            <person name="Aguilar-Mendez M."/>
            <person name="Lopez-Cortes A."/>
            <person name="Gomez-Gutierrez J."/>
            <person name="Roque A."/>
            <person name="Lang E."/>
            <person name="Gonzalez-Castillo A."/>
        </authorList>
    </citation>
    <scope>NUCLEOTIDE SEQUENCE [LARGE SCALE GENOMIC DNA]</scope>
    <source>
        <strain evidence="2 3">CAIM 600</strain>
    </source>
</reference>
<comment type="caution">
    <text evidence="2">The sequence shown here is derived from an EMBL/GenBank/DDBJ whole genome shotgun (WGS) entry which is preliminary data.</text>
</comment>
<accession>A0A4Q0YN93</accession>
<feature type="chain" id="PRO_5020713001" description="DUF2884 family protein" evidence="1">
    <location>
        <begin position="23"/>
        <end position="253"/>
    </location>
</feature>
<dbReference type="EMBL" id="PEIB01000023">
    <property type="protein sequence ID" value="RXJ72286.1"/>
    <property type="molecule type" value="Genomic_DNA"/>
</dbReference>
<evidence type="ECO:0000256" key="1">
    <source>
        <dbReference type="SAM" id="SignalP"/>
    </source>
</evidence>
<evidence type="ECO:0000313" key="3">
    <source>
        <dbReference type="Proteomes" id="UP000290287"/>
    </source>
</evidence>